<evidence type="ECO:0000313" key="2">
    <source>
        <dbReference type="EMBL" id="CAA7392657.1"/>
    </source>
</evidence>
<dbReference type="InterPro" id="IPR011871">
    <property type="entry name" value="Fib_succ_major"/>
</dbReference>
<keyword evidence="3" id="KW-1185">Reference proteome</keyword>
<reference evidence="2 3" key="1">
    <citation type="submission" date="2020-01" db="EMBL/GenBank/DDBJ databases">
        <authorList>
            <person name="Rodrigo-Torres L."/>
            <person name="Arahal R. D."/>
            <person name="Lucena T."/>
        </authorList>
    </citation>
    <scope>NUCLEOTIDE SEQUENCE [LARGE SCALE GENOMIC DNA]</scope>
    <source>
        <strain evidence="2 3">CECT 9393</strain>
    </source>
</reference>
<dbReference type="AlphaFoldDB" id="A0A6N4Y0P0"/>
<dbReference type="Proteomes" id="UP000445309">
    <property type="component" value="Unassembled WGS sequence"/>
</dbReference>
<accession>A0A6N4Y0P0</accession>
<evidence type="ECO:0000259" key="1">
    <source>
        <dbReference type="Pfam" id="PF09603"/>
    </source>
</evidence>
<proteinExistence type="predicted"/>
<dbReference type="Pfam" id="PF09603">
    <property type="entry name" value="Fib_succ_major"/>
    <property type="match status" value="1"/>
</dbReference>
<feature type="domain" description="Fibrobacter succinogenes major paralogous" evidence="1">
    <location>
        <begin position="447"/>
        <end position="622"/>
    </location>
</feature>
<dbReference type="EMBL" id="CACVBY010000134">
    <property type="protein sequence ID" value="CAA7392657.1"/>
    <property type="molecule type" value="Genomic_DNA"/>
</dbReference>
<dbReference type="RefSeq" id="WP_162074308.1">
    <property type="nucleotide sequence ID" value="NZ_CACVBY010000134.1"/>
</dbReference>
<gene>
    <name evidence="2" type="ORF">CHRY9393_03383</name>
</gene>
<organism evidence="2 3">
    <name type="scientific">Chryseobacterium fistulae</name>
    <dbReference type="NCBI Taxonomy" id="2675058"/>
    <lineage>
        <taxon>Bacteria</taxon>
        <taxon>Pseudomonadati</taxon>
        <taxon>Bacteroidota</taxon>
        <taxon>Flavobacteriia</taxon>
        <taxon>Flavobacteriales</taxon>
        <taxon>Weeksellaceae</taxon>
        <taxon>Chryseobacterium group</taxon>
        <taxon>Chryseobacterium</taxon>
    </lineage>
</organism>
<name>A0A6N4Y0P0_9FLAO</name>
<protein>
    <recommendedName>
        <fullName evidence="1">Fibrobacter succinogenes major paralogous domain-containing protein</fullName>
    </recommendedName>
</protein>
<sequence>MKKTNLLLCMLVGAFYYSQVGVNTTSPKATLEVTAKNSDGSTPEGIIVPRLTGNQLFAAIATGVYTMDQHGAIVYIYEPTDSDKRTGQTEFIDDFGFYYYDGYQDKWNKMGGVSTIYRTDGTLTGPRHMTMNGNNLGFTGGRIGMGTPSPDPSAILDLASTNDGFLPPRMTKTQMDAILHPATGLVVYCTDCFGNLGCLMVNDSKDTLTSNWGSMCSTNVPTGDLNELQCTGASTVGTLHSGVAASGVSVTIPYTGGNGGTYFSGAYSSTGVMGLTANLQGGSLANGSGNVTLIITGTPSTSGTASFDIMIAGKSCPSITIPVDNFTADVTSLTCGSAVFSPNTLTQAQSYSGTLTVPYVGGNGDSYPQQSFTQNGLTFTLPAGTLATGSGNLVYNIAGTPTNAITMNILISFGSTECNLNKIISPSWSGGGTMMCMNNSTKLWASHNLGADTSLDPNIPVKEIHGNYYQWGRLDVVADTDTPAGAISGWNTTYASNGAWNSGTEDSPVKTAIDPCPAGFRVPTRKEWNAMANNNTSNTIGTFSNNVTNFGAARQYVCPGNGNKLTLPAAGYRNYSNGALNHRGYGGLYWSSTENSTTSAYTLSFGASYSFPRTDAYTIRCISE</sequence>
<evidence type="ECO:0000313" key="3">
    <source>
        <dbReference type="Proteomes" id="UP000445309"/>
    </source>
</evidence>